<comment type="similarity">
    <text evidence="1">Belongs to the HicA mRNA interferase family.</text>
</comment>
<gene>
    <name evidence="8" type="ordered locus">Nhal_0625</name>
</gene>
<reference evidence="9" key="1">
    <citation type="submission" date="2010-04" db="EMBL/GenBank/DDBJ databases">
        <title>Complete genome sequence of Nitrosococcus halophilus Nc4, a salt-adapted, aerobic obligate ammonia-oxidizing sulfur purple bacterium.</title>
        <authorList>
            <consortium name="US DOE Joint Genome Institute"/>
            <person name="Campbell M.A."/>
            <person name="Malfatti S.A."/>
            <person name="Chain P.S.G."/>
            <person name="Heidelberg J.F."/>
            <person name="Ward B.B."/>
            <person name="Klotz M.G."/>
        </authorList>
    </citation>
    <scope>NUCLEOTIDE SEQUENCE [LARGE SCALE GENOMIC DNA]</scope>
    <source>
        <strain evidence="9">Nc4</strain>
    </source>
</reference>
<evidence type="ECO:0000256" key="3">
    <source>
        <dbReference type="ARBA" id="ARBA00022722"/>
    </source>
</evidence>
<evidence type="ECO:0000313" key="9">
    <source>
        <dbReference type="Proteomes" id="UP000001844"/>
    </source>
</evidence>
<evidence type="ECO:0000256" key="1">
    <source>
        <dbReference type="ARBA" id="ARBA00006620"/>
    </source>
</evidence>
<keyword evidence="6" id="KW-0694">RNA-binding</keyword>
<dbReference type="SUPFAM" id="SSF54786">
    <property type="entry name" value="YcfA/nrd intein domain"/>
    <property type="match status" value="1"/>
</dbReference>
<dbReference type="eggNOG" id="COG1724">
    <property type="taxonomic scope" value="Bacteria"/>
</dbReference>
<evidence type="ECO:0000256" key="5">
    <source>
        <dbReference type="ARBA" id="ARBA00022801"/>
    </source>
</evidence>
<evidence type="ECO:0000256" key="7">
    <source>
        <dbReference type="ARBA" id="ARBA00023016"/>
    </source>
</evidence>
<evidence type="ECO:0000256" key="4">
    <source>
        <dbReference type="ARBA" id="ARBA00022759"/>
    </source>
</evidence>
<sequence length="62" mass="7421">MNSTELIQRLEREGWKRVGGKGDHMKFKHPVKHNHVVVPHPRKDIPIGTLRNIYRQAGWKWR</sequence>
<evidence type="ECO:0000256" key="2">
    <source>
        <dbReference type="ARBA" id="ARBA00022649"/>
    </source>
</evidence>
<dbReference type="HOGENOM" id="CLU_164851_4_2_6"/>
<organism evidence="8 9">
    <name type="scientific">Nitrosococcus halophilus (strain Nc4)</name>
    <dbReference type="NCBI Taxonomy" id="472759"/>
    <lineage>
        <taxon>Bacteria</taxon>
        <taxon>Pseudomonadati</taxon>
        <taxon>Pseudomonadota</taxon>
        <taxon>Gammaproteobacteria</taxon>
        <taxon>Chromatiales</taxon>
        <taxon>Chromatiaceae</taxon>
        <taxon>Nitrosococcus</taxon>
    </lineage>
</organism>
<accession>D5BWS6</accession>
<keyword evidence="7" id="KW-0346">Stress response</keyword>
<dbReference type="Gene3D" id="3.30.920.30">
    <property type="entry name" value="Hypothetical protein"/>
    <property type="match status" value="1"/>
</dbReference>
<name>D5BWS6_NITHN</name>
<dbReference type="GO" id="GO:0016787">
    <property type="term" value="F:hydrolase activity"/>
    <property type="evidence" value="ECO:0007669"/>
    <property type="project" value="UniProtKB-KW"/>
</dbReference>
<keyword evidence="5" id="KW-0378">Hydrolase</keyword>
<protein>
    <submittedName>
        <fullName evidence="8">YcfA family protein</fullName>
    </submittedName>
</protein>
<dbReference type="GO" id="GO:0004519">
    <property type="term" value="F:endonuclease activity"/>
    <property type="evidence" value="ECO:0007669"/>
    <property type="project" value="UniProtKB-KW"/>
</dbReference>
<dbReference type="KEGG" id="nhl:Nhal_0625"/>
<dbReference type="Proteomes" id="UP000001844">
    <property type="component" value="Chromosome"/>
</dbReference>
<keyword evidence="4" id="KW-0255">Endonuclease</keyword>
<keyword evidence="3" id="KW-0540">Nuclease</keyword>
<dbReference type="InterPro" id="IPR038570">
    <property type="entry name" value="HicA_sf"/>
</dbReference>
<keyword evidence="2" id="KW-1277">Toxin-antitoxin system</keyword>
<proteinExistence type="inferred from homology"/>
<dbReference type="Pfam" id="PF07927">
    <property type="entry name" value="HicA_toxin"/>
    <property type="match status" value="1"/>
</dbReference>
<dbReference type="AlphaFoldDB" id="D5BWS6"/>
<keyword evidence="9" id="KW-1185">Reference proteome</keyword>
<dbReference type="GO" id="GO:0003729">
    <property type="term" value="F:mRNA binding"/>
    <property type="evidence" value="ECO:0007669"/>
    <property type="project" value="InterPro"/>
</dbReference>
<evidence type="ECO:0000256" key="6">
    <source>
        <dbReference type="ARBA" id="ARBA00022884"/>
    </source>
</evidence>
<dbReference type="InterPro" id="IPR012933">
    <property type="entry name" value="HicA_mRNA_interferase"/>
</dbReference>
<dbReference type="EMBL" id="CP001798">
    <property type="protein sequence ID" value="ADE13807.1"/>
    <property type="molecule type" value="Genomic_DNA"/>
</dbReference>
<evidence type="ECO:0000313" key="8">
    <source>
        <dbReference type="EMBL" id="ADE13807.1"/>
    </source>
</evidence>
<dbReference type="STRING" id="472759.Nhal_0625"/>